<evidence type="ECO:0000256" key="2">
    <source>
        <dbReference type="ARBA" id="ARBA00022605"/>
    </source>
</evidence>
<comment type="similarity">
    <text evidence="8">In the C-terminal section; belongs to the anthranilate phosphoribosyltransferase family.</text>
</comment>
<dbReference type="EC" id="2.4.2.18" evidence="9"/>
<feature type="binding site" evidence="9">
    <location>
        <begin position="108"/>
        <end position="116"/>
    </location>
    <ligand>
        <name>5-phospho-alpha-D-ribose 1-diphosphate</name>
        <dbReference type="ChEBI" id="CHEBI:58017"/>
    </ligand>
</feature>
<keyword evidence="3 9" id="KW-0328">Glycosyltransferase</keyword>
<gene>
    <name evidence="9" type="primary">trpD</name>
    <name evidence="12" type="ordered locus">Sgly_2873</name>
</gene>
<comment type="subunit">
    <text evidence="9">Homodimer.</text>
</comment>
<dbReference type="KEGG" id="sgy:Sgly_2873"/>
<dbReference type="eggNOG" id="COG0547">
    <property type="taxonomic scope" value="Bacteria"/>
</dbReference>
<keyword evidence="9" id="KW-0460">Magnesium</keyword>
<dbReference type="NCBIfam" id="TIGR01245">
    <property type="entry name" value="trpD"/>
    <property type="match status" value="1"/>
</dbReference>
<feature type="domain" description="Glycosyl transferase family 3" evidence="10">
    <location>
        <begin position="74"/>
        <end position="324"/>
    </location>
</feature>
<evidence type="ECO:0000259" key="11">
    <source>
        <dbReference type="Pfam" id="PF02885"/>
    </source>
</evidence>
<evidence type="ECO:0000256" key="7">
    <source>
        <dbReference type="ARBA" id="ARBA00052328"/>
    </source>
</evidence>
<feature type="domain" description="Glycosyl transferase family 3 N-terminal" evidence="11">
    <location>
        <begin position="3"/>
        <end position="65"/>
    </location>
</feature>
<comment type="caution">
    <text evidence="9">Lacks conserved residue(s) required for the propagation of feature annotation.</text>
</comment>
<dbReference type="RefSeq" id="WP_013625962.1">
    <property type="nucleotide sequence ID" value="NC_015172.1"/>
</dbReference>
<dbReference type="GO" id="GO:0005829">
    <property type="term" value="C:cytosol"/>
    <property type="evidence" value="ECO:0007669"/>
    <property type="project" value="TreeGrafter"/>
</dbReference>
<evidence type="ECO:0000256" key="6">
    <source>
        <dbReference type="ARBA" id="ARBA00023141"/>
    </source>
</evidence>
<dbReference type="GO" id="GO:0000287">
    <property type="term" value="F:magnesium ion binding"/>
    <property type="evidence" value="ECO:0007669"/>
    <property type="project" value="UniProtKB-UniRule"/>
</dbReference>
<dbReference type="STRING" id="645991.Sgly_2873"/>
<feature type="binding site" evidence="9">
    <location>
        <begin position="90"/>
        <end position="93"/>
    </location>
    <ligand>
        <name>5-phospho-alpha-D-ribose 1-diphosphate</name>
        <dbReference type="ChEBI" id="CHEBI:58017"/>
    </ligand>
</feature>
<evidence type="ECO:0000256" key="8">
    <source>
        <dbReference type="ARBA" id="ARBA00061188"/>
    </source>
</evidence>
<feature type="binding site" evidence="9">
    <location>
        <position position="80"/>
    </location>
    <ligand>
        <name>anthranilate</name>
        <dbReference type="ChEBI" id="CHEBI:16567"/>
        <label>1</label>
    </ligand>
</feature>
<feature type="binding site" evidence="9">
    <location>
        <position position="226"/>
    </location>
    <ligand>
        <name>Mg(2+)</name>
        <dbReference type="ChEBI" id="CHEBI:18420"/>
        <label>1</label>
    </ligand>
</feature>
<dbReference type="Pfam" id="PF02885">
    <property type="entry name" value="Glycos_trans_3N"/>
    <property type="match status" value="1"/>
</dbReference>
<dbReference type="Gene3D" id="1.20.970.10">
    <property type="entry name" value="Transferase, Pyrimidine Nucleoside Phosphorylase, Chain C"/>
    <property type="match status" value="1"/>
</dbReference>
<proteinExistence type="inferred from homology"/>
<dbReference type="SUPFAM" id="SSF47648">
    <property type="entry name" value="Nucleoside phosphorylase/phosphoribosyltransferase N-terminal domain"/>
    <property type="match status" value="1"/>
</dbReference>
<reference evidence="13" key="2">
    <citation type="submission" date="2011-02" db="EMBL/GenBank/DDBJ databases">
        <title>The complete genome of Syntrophobotulus glycolicus DSM 8271.</title>
        <authorList>
            <person name="Lucas S."/>
            <person name="Copeland A."/>
            <person name="Lapidus A."/>
            <person name="Bruce D."/>
            <person name="Goodwin L."/>
            <person name="Pitluck S."/>
            <person name="Kyrpides N."/>
            <person name="Mavromatis K."/>
            <person name="Pagani I."/>
            <person name="Ivanova N."/>
            <person name="Mikhailova N."/>
            <person name="Chertkov O."/>
            <person name="Held B."/>
            <person name="Detter J.C."/>
            <person name="Tapia R."/>
            <person name="Han C."/>
            <person name="Land M."/>
            <person name="Hauser L."/>
            <person name="Markowitz V."/>
            <person name="Cheng J.-F."/>
            <person name="Hugenholtz P."/>
            <person name="Woyke T."/>
            <person name="Wu D."/>
            <person name="Spring S."/>
            <person name="Schroeder M."/>
            <person name="Brambilla E."/>
            <person name="Klenk H.-P."/>
            <person name="Eisen J.A."/>
        </authorList>
    </citation>
    <scope>NUCLEOTIDE SEQUENCE [LARGE SCALE GENOMIC DNA]</scope>
    <source>
        <strain evidence="13">DSM 8271 / FlGlyR</strain>
    </source>
</reference>
<evidence type="ECO:0000313" key="13">
    <source>
        <dbReference type="Proteomes" id="UP000007488"/>
    </source>
</evidence>
<comment type="similarity">
    <text evidence="9">Belongs to the anthranilate phosphoribosyltransferase family.</text>
</comment>
<dbReference type="HOGENOM" id="CLU_034315_2_1_9"/>
<comment type="cofactor">
    <cofactor evidence="9">
        <name>Mg(2+)</name>
        <dbReference type="ChEBI" id="CHEBI:18420"/>
    </cofactor>
    <text evidence="9">Binds 2 magnesium ions per monomer.</text>
</comment>
<feature type="binding site" evidence="9">
    <location>
        <position position="226"/>
    </location>
    <ligand>
        <name>Mg(2+)</name>
        <dbReference type="ChEBI" id="CHEBI:18420"/>
        <label>2</label>
    </ligand>
</feature>
<dbReference type="SUPFAM" id="SSF52418">
    <property type="entry name" value="Nucleoside phosphorylase/phosphoribosyltransferase catalytic domain"/>
    <property type="match status" value="1"/>
</dbReference>
<feature type="binding site" evidence="9">
    <location>
        <position position="120"/>
    </location>
    <ligand>
        <name>5-phospho-alpha-D-ribose 1-diphosphate</name>
        <dbReference type="ChEBI" id="CHEBI:58017"/>
    </ligand>
</feature>
<feature type="binding site" evidence="9">
    <location>
        <position position="80"/>
    </location>
    <ligand>
        <name>5-phospho-alpha-D-ribose 1-diphosphate</name>
        <dbReference type="ChEBI" id="CHEBI:58017"/>
    </ligand>
</feature>
<dbReference type="FunFam" id="3.40.1030.10:FF:000002">
    <property type="entry name" value="Anthranilate phosphoribosyltransferase"/>
    <property type="match status" value="1"/>
</dbReference>
<dbReference type="PANTHER" id="PTHR43285">
    <property type="entry name" value="ANTHRANILATE PHOSPHORIBOSYLTRANSFERASE"/>
    <property type="match status" value="1"/>
</dbReference>
<dbReference type="InterPro" id="IPR036320">
    <property type="entry name" value="Glycosyl_Trfase_fam3_N_dom_sf"/>
</dbReference>
<dbReference type="HAMAP" id="MF_00211">
    <property type="entry name" value="TrpD"/>
    <property type="match status" value="1"/>
</dbReference>
<dbReference type="Gene3D" id="3.40.1030.10">
    <property type="entry name" value="Nucleoside phosphorylase/phosphoribosyltransferase catalytic domain"/>
    <property type="match status" value="1"/>
</dbReference>
<evidence type="ECO:0000256" key="4">
    <source>
        <dbReference type="ARBA" id="ARBA00022679"/>
    </source>
</evidence>
<protein>
    <recommendedName>
        <fullName evidence="9">Anthranilate phosphoribosyltransferase</fullName>
        <ecNumber evidence="9">2.4.2.18</ecNumber>
    </recommendedName>
</protein>
<dbReference type="InterPro" id="IPR005940">
    <property type="entry name" value="Anthranilate_Pribosyl_Tfrase"/>
</dbReference>
<dbReference type="PANTHER" id="PTHR43285:SF2">
    <property type="entry name" value="ANTHRANILATE PHOSPHORIBOSYLTRANSFERASE"/>
    <property type="match status" value="1"/>
</dbReference>
<accession>F0SZ24</accession>
<comment type="function">
    <text evidence="9">Catalyzes the transfer of the phosphoribosyl group of 5-phosphorylribose-1-pyrophosphate (PRPP) to anthranilate to yield N-(5'-phosphoribosyl)-anthranilate (PRA).</text>
</comment>
<evidence type="ECO:0000256" key="5">
    <source>
        <dbReference type="ARBA" id="ARBA00022822"/>
    </source>
</evidence>
<dbReference type="UniPathway" id="UPA00035">
    <property type="reaction ID" value="UER00041"/>
</dbReference>
<keyword evidence="13" id="KW-1185">Reference proteome</keyword>
<keyword evidence="2 9" id="KW-0028">Amino-acid biosynthesis</keyword>
<dbReference type="EMBL" id="CP002547">
    <property type="protein sequence ID" value="ADY57142.1"/>
    <property type="molecule type" value="Genomic_DNA"/>
</dbReference>
<dbReference type="Proteomes" id="UP000007488">
    <property type="component" value="Chromosome"/>
</dbReference>
<name>F0SZ24_SYNGF</name>
<comment type="catalytic activity">
    <reaction evidence="7 9">
        <text>N-(5-phospho-beta-D-ribosyl)anthranilate + diphosphate = 5-phospho-alpha-D-ribose 1-diphosphate + anthranilate</text>
        <dbReference type="Rhea" id="RHEA:11768"/>
        <dbReference type="ChEBI" id="CHEBI:16567"/>
        <dbReference type="ChEBI" id="CHEBI:18277"/>
        <dbReference type="ChEBI" id="CHEBI:33019"/>
        <dbReference type="ChEBI" id="CHEBI:58017"/>
        <dbReference type="EC" id="2.4.2.18"/>
    </reaction>
</comment>
<dbReference type="AlphaFoldDB" id="F0SZ24"/>
<keyword evidence="5 9" id="KW-0822">Tryptophan biosynthesis</keyword>
<dbReference type="InterPro" id="IPR035902">
    <property type="entry name" value="Nuc_phospho_transferase"/>
</dbReference>
<evidence type="ECO:0000256" key="1">
    <source>
        <dbReference type="ARBA" id="ARBA00004907"/>
    </source>
</evidence>
<organism evidence="12 13">
    <name type="scientific">Syntrophobotulus glycolicus (strain DSM 8271 / FlGlyR)</name>
    <dbReference type="NCBI Taxonomy" id="645991"/>
    <lineage>
        <taxon>Bacteria</taxon>
        <taxon>Bacillati</taxon>
        <taxon>Bacillota</taxon>
        <taxon>Clostridia</taxon>
        <taxon>Eubacteriales</taxon>
        <taxon>Desulfitobacteriaceae</taxon>
        <taxon>Syntrophobotulus</taxon>
    </lineage>
</organism>
<keyword evidence="6 9" id="KW-0057">Aromatic amino acid biosynthesis</keyword>
<keyword evidence="9" id="KW-0479">Metal-binding</keyword>
<feature type="binding site" evidence="9">
    <location>
        <position position="166"/>
    </location>
    <ligand>
        <name>anthranilate</name>
        <dbReference type="ChEBI" id="CHEBI:16567"/>
        <label>2</label>
    </ligand>
</feature>
<feature type="binding site" evidence="9">
    <location>
        <position position="225"/>
    </location>
    <ligand>
        <name>Mg(2+)</name>
        <dbReference type="ChEBI" id="CHEBI:18420"/>
        <label>2</label>
    </ligand>
</feature>
<feature type="binding site" evidence="9">
    <location>
        <position position="92"/>
    </location>
    <ligand>
        <name>Mg(2+)</name>
        <dbReference type="ChEBI" id="CHEBI:18420"/>
        <label>1</label>
    </ligand>
</feature>
<evidence type="ECO:0000313" key="12">
    <source>
        <dbReference type="EMBL" id="ADY57142.1"/>
    </source>
</evidence>
<feature type="binding site" evidence="9">
    <location>
        <position position="88"/>
    </location>
    <ligand>
        <name>5-phospho-alpha-D-ribose 1-diphosphate</name>
        <dbReference type="ChEBI" id="CHEBI:58017"/>
    </ligand>
</feature>
<keyword evidence="4 9" id="KW-0808">Transferase</keyword>
<dbReference type="OrthoDB" id="9806430at2"/>
<dbReference type="InterPro" id="IPR017459">
    <property type="entry name" value="Glycosyl_Trfase_fam3_N_dom"/>
</dbReference>
<dbReference type="InterPro" id="IPR000312">
    <property type="entry name" value="Glycosyl_Trfase_fam3"/>
</dbReference>
<dbReference type="Pfam" id="PF00591">
    <property type="entry name" value="Glycos_transf_3"/>
    <property type="match status" value="1"/>
</dbReference>
<comment type="pathway">
    <text evidence="1 9">Amino-acid biosynthesis; L-tryptophan biosynthesis; L-tryptophan from chorismate: step 2/5.</text>
</comment>
<sequence>MIKEIIAKLAGLENLTAEEAASAMNEIMEGEATQAQIGAFLIALRMKGESIEEITGCARVMREKADRVAINRAEAIDIVGTGGDCANTFNISTCSAFIVAAAGVPVAKHGNRSVSSRCGSADVLEALGTNITLTPESAAECLQKSNICFMFAQSYHKSMKYVAGPRKEIGLRTIFNILGPLANPAKVQNQLLGVCDEQLLEPLTKALAGLGVRNIMTVNSQEGLDEISVSAPTNVYEYRRGQFSRYLLDPQDYGFKPGTLDDVRGGDALENAGIIKDILSGKLHGPKRDIVLLNAGAALYTAEKTGTIGEGIALAAAVIDHGAASLKLEEYGKISNRMKERSS</sequence>
<evidence type="ECO:0000259" key="10">
    <source>
        <dbReference type="Pfam" id="PF00591"/>
    </source>
</evidence>
<evidence type="ECO:0000256" key="9">
    <source>
        <dbReference type="HAMAP-Rule" id="MF_00211"/>
    </source>
</evidence>
<feature type="binding site" evidence="9">
    <location>
        <position position="111"/>
    </location>
    <ligand>
        <name>anthranilate</name>
        <dbReference type="ChEBI" id="CHEBI:16567"/>
        <label>1</label>
    </ligand>
</feature>
<dbReference type="GO" id="GO:0000162">
    <property type="term" value="P:L-tryptophan biosynthetic process"/>
    <property type="evidence" value="ECO:0007669"/>
    <property type="project" value="UniProtKB-UniRule"/>
</dbReference>
<dbReference type="GO" id="GO:0004048">
    <property type="term" value="F:anthranilate phosphoribosyltransferase activity"/>
    <property type="evidence" value="ECO:0007669"/>
    <property type="project" value="UniProtKB-UniRule"/>
</dbReference>
<feature type="binding site" evidence="9">
    <location>
        <begin position="83"/>
        <end position="84"/>
    </location>
    <ligand>
        <name>5-phospho-alpha-D-ribose 1-diphosphate</name>
        <dbReference type="ChEBI" id="CHEBI:58017"/>
    </ligand>
</feature>
<reference evidence="12 13" key="1">
    <citation type="journal article" date="2011" name="Stand. Genomic Sci.">
        <title>Complete genome sequence of Syntrophobotulus glycolicus type strain (FlGlyR).</title>
        <authorList>
            <person name="Han C."/>
            <person name="Mwirichia R."/>
            <person name="Chertkov O."/>
            <person name="Held B."/>
            <person name="Lapidus A."/>
            <person name="Nolan M."/>
            <person name="Lucas S."/>
            <person name="Hammon N."/>
            <person name="Deshpande S."/>
            <person name="Cheng J.F."/>
            <person name="Tapia R."/>
            <person name="Goodwin L."/>
            <person name="Pitluck S."/>
            <person name="Huntemann M."/>
            <person name="Liolios K."/>
            <person name="Ivanova N."/>
            <person name="Pagani I."/>
            <person name="Mavromatis K."/>
            <person name="Ovchinikova G."/>
            <person name="Pati A."/>
            <person name="Chen A."/>
            <person name="Palaniappan K."/>
            <person name="Land M."/>
            <person name="Hauser L."/>
            <person name="Brambilla E.M."/>
            <person name="Rohde M."/>
            <person name="Spring S."/>
            <person name="Sikorski J."/>
            <person name="Goker M."/>
            <person name="Woyke T."/>
            <person name="Bristow J."/>
            <person name="Eisen J.A."/>
            <person name="Markowitz V."/>
            <person name="Hugenholtz P."/>
            <person name="Kyrpides N.C."/>
            <person name="Klenk H.P."/>
            <person name="Detter J.C."/>
        </authorList>
    </citation>
    <scope>NUCLEOTIDE SEQUENCE [LARGE SCALE GENOMIC DNA]</scope>
    <source>
        <strain evidence="13">DSM 8271 / FlGlyR</strain>
    </source>
</reference>
<evidence type="ECO:0000256" key="3">
    <source>
        <dbReference type="ARBA" id="ARBA00022676"/>
    </source>
</evidence>